<name>A0A2T3A5H9_9PEZI</name>
<dbReference type="FunCoup" id="A0A2T3A5H9">
    <property type="interactions" value="65"/>
</dbReference>
<dbReference type="GO" id="GO:0008289">
    <property type="term" value="F:lipid binding"/>
    <property type="evidence" value="ECO:0007669"/>
    <property type="project" value="UniProtKB-KW"/>
</dbReference>
<evidence type="ECO:0000256" key="7">
    <source>
        <dbReference type="ARBA" id="ARBA00023136"/>
    </source>
</evidence>
<dbReference type="GO" id="GO:1990456">
    <property type="term" value="P:mitochondrion-endoplasmic reticulum membrane tethering"/>
    <property type="evidence" value="ECO:0007669"/>
    <property type="project" value="TreeGrafter"/>
</dbReference>
<keyword evidence="4 8" id="KW-1133">Transmembrane helix</keyword>
<dbReference type="InParanoid" id="A0A2T3A5H9"/>
<feature type="compositionally biased region" description="Low complexity" evidence="9">
    <location>
        <begin position="75"/>
        <end position="88"/>
    </location>
</feature>
<gene>
    <name evidence="8" type="primary">MMM1</name>
    <name evidence="12" type="ORF">BD289DRAFT_483393</name>
</gene>
<dbReference type="Proteomes" id="UP000241462">
    <property type="component" value="Unassembled WGS sequence"/>
</dbReference>
<evidence type="ECO:0000256" key="3">
    <source>
        <dbReference type="ARBA" id="ARBA00022824"/>
    </source>
</evidence>
<proteinExistence type="inferred from homology"/>
<keyword evidence="2 8" id="KW-0812">Transmembrane</keyword>
<dbReference type="Pfam" id="PF10296">
    <property type="entry name" value="MMM1"/>
    <property type="match status" value="1"/>
</dbReference>
<dbReference type="InterPro" id="IPR031468">
    <property type="entry name" value="SMP_LBD"/>
</dbReference>
<accession>A0A2T3A5H9</accession>
<comment type="subunit">
    <text evidence="8">Homodimer. Component of the ER-mitochondria encounter structure (ERMES) or MDM complex, composed of MMM1, MDM10, MDM12 and MDM34. A MMM1 homodimer associates with one molecule of MDM12 on each side in a pairwise head-to-tail manner, and the SMP-LTD domains of MMM1 and MDM12 generate a continuous hydrophobic tunnel for phospholipid trafficking.</text>
</comment>
<evidence type="ECO:0000256" key="4">
    <source>
        <dbReference type="ARBA" id="ARBA00022989"/>
    </source>
</evidence>
<dbReference type="InterPro" id="IPR019411">
    <property type="entry name" value="MMM1_dom"/>
</dbReference>
<evidence type="ECO:0000256" key="10">
    <source>
        <dbReference type="SAM" id="Phobius"/>
    </source>
</evidence>
<dbReference type="PANTHER" id="PTHR13466">
    <property type="entry name" value="TEX2 PROTEIN-RELATED"/>
    <property type="match status" value="1"/>
</dbReference>
<dbReference type="HAMAP" id="MF_03103">
    <property type="entry name" value="Mmm1"/>
    <property type="match status" value="1"/>
</dbReference>
<evidence type="ECO:0000256" key="5">
    <source>
        <dbReference type="ARBA" id="ARBA00023055"/>
    </source>
</evidence>
<evidence type="ECO:0000256" key="8">
    <source>
        <dbReference type="HAMAP-Rule" id="MF_03103"/>
    </source>
</evidence>
<dbReference type="InterPro" id="IPR027537">
    <property type="entry name" value="Mmm1"/>
</dbReference>
<keyword evidence="3 8" id="KW-0256">Endoplasmic reticulum</keyword>
<reference evidence="12 13" key="1">
    <citation type="journal article" date="2018" name="Mycol. Prog.">
        <title>Coniella lustricola, a new species from submerged detritus.</title>
        <authorList>
            <person name="Raudabaugh D.B."/>
            <person name="Iturriaga T."/>
            <person name="Carver A."/>
            <person name="Mondo S."/>
            <person name="Pangilinan J."/>
            <person name="Lipzen A."/>
            <person name="He G."/>
            <person name="Amirebrahimi M."/>
            <person name="Grigoriev I.V."/>
            <person name="Miller A.N."/>
        </authorList>
    </citation>
    <scope>NUCLEOTIDE SEQUENCE [LARGE SCALE GENOMIC DNA]</scope>
    <source>
        <strain evidence="12 13">B22-T-1</strain>
    </source>
</reference>
<dbReference type="GO" id="GO:0045040">
    <property type="term" value="P:protein insertion into mitochondrial outer membrane"/>
    <property type="evidence" value="ECO:0007669"/>
    <property type="project" value="UniProtKB-UniRule"/>
</dbReference>
<dbReference type="OrthoDB" id="5599157at2759"/>
<keyword evidence="1" id="KW-0813">Transport</keyword>
<dbReference type="PANTHER" id="PTHR13466:SF0">
    <property type="entry name" value="SMP-LTD DOMAIN-CONTAINING PROTEIN"/>
    <property type="match status" value="1"/>
</dbReference>
<feature type="region of interest" description="Disordered" evidence="9">
    <location>
        <begin position="399"/>
        <end position="434"/>
    </location>
</feature>
<dbReference type="CDD" id="cd21671">
    <property type="entry name" value="SMP_Mmm1"/>
    <property type="match status" value="1"/>
</dbReference>
<dbReference type="PROSITE" id="PS51847">
    <property type="entry name" value="SMP"/>
    <property type="match status" value="1"/>
</dbReference>
<dbReference type="GO" id="GO:0005789">
    <property type="term" value="C:endoplasmic reticulum membrane"/>
    <property type="evidence" value="ECO:0007669"/>
    <property type="project" value="UniProtKB-SubCell"/>
</dbReference>
<dbReference type="EMBL" id="KZ678462">
    <property type="protein sequence ID" value="PSR83293.1"/>
    <property type="molecule type" value="Genomic_DNA"/>
</dbReference>
<comment type="subcellular location">
    <subcellularLocation>
        <location evidence="8">Endoplasmic reticulum membrane</location>
        <topology evidence="8">Single-pass type I membrane protein</topology>
    </subcellularLocation>
    <text evidence="8">The ERMES/MDM complex localizes to a few discrete foci (around 10 per single cell), that represent mitochondria-endoplasmic reticulum junctions. These foci are often found next to mtDNA nucleoids.</text>
</comment>
<evidence type="ECO:0000256" key="9">
    <source>
        <dbReference type="SAM" id="MobiDB-lite"/>
    </source>
</evidence>
<keyword evidence="6" id="KW-0446">Lipid-binding</keyword>
<evidence type="ECO:0000313" key="13">
    <source>
        <dbReference type="Proteomes" id="UP000241462"/>
    </source>
</evidence>
<keyword evidence="5" id="KW-0445">Lipid transport</keyword>
<evidence type="ECO:0000256" key="1">
    <source>
        <dbReference type="ARBA" id="ARBA00022448"/>
    </source>
</evidence>
<feature type="topological domain" description="Cytoplasmic" evidence="8">
    <location>
        <begin position="41"/>
        <end position="434"/>
    </location>
</feature>
<evidence type="ECO:0000256" key="6">
    <source>
        <dbReference type="ARBA" id="ARBA00023121"/>
    </source>
</evidence>
<organism evidence="12 13">
    <name type="scientific">Coniella lustricola</name>
    <dbReference type="NCBI Taxonomy" id="2025994"/>
    <lineage>
        <taxon>Eukaryota</taxon>
        <taxon>Fungi</taxon>
        <taxon>Dikarya</taxon>
        <taxon>Ascomycota</taxon>
        <taxon>Pezizomycotina</taxon>
        <taxon>Sordariomycetes</taxon>
        <taxon>Sordariomycetidae</taxon>
        <taxon>Diaporthales</taxon>
        <taxon>Schizoparmaceae</taxon>
        <taxon>Coniella</taxon>
    </lineage>
</organism>
<keyword evidence="7 8" id="KW-0472">Membrane</keyword>
<dbReference type="GO" id="GO:0032865">
    <property type="term" value="C:ERMES complex"/>
    <property type="evidence" value="ECO:0007669"/>
    <property type="project" value="UniProtKB-UniRule"/>
</dbReference>
<dbReference type="AlphaFoldDB" id="A0A2T3A5H9"/>
<evidence type="ECO:0000313" key="12">
    <source>
        <dbReference type="EMBL" id="PSR83293.1"/>
    </source>
</evidence>
<keyword evidence="13" id="KW-1185">Reference proteome</keyword>
<evidence type="ECO:0000259" key="11">
    <source>
        <dbReference type="PROSITE" id="PS51847"/>
    </source>
</evidence>
<comment type="function">
    <text evidence="8">Component of the ERMES/MDM complex, which serves as a molecular tether to connect the endoplasmic reticulum (ER) and mitochondria. Components of this complex are involved in the control of mitochondrial shape and protein biogenesis, and function in nonvesicular lipid trafficking between the ER and mitochondria. The MDM12-MMM1 subcomplex functions in the major beta-barrel assembly pathway that is responsible for biogenesis of all outer membrane beta-barrel proteins, and acts in a late step after the SAM complex. The MDM10-MDM12-MMM1 subcomplex further acts in the TOM40-specific pathway after the action of the MDM12-MMM1 complex. Essential for establishing and maintaining the structure of mitochondria and maintenance of mtDNA nucleoids.</text>
</comment>
<protein>
    <recommendedName>
        <fullName evidence="8">Maintenance of mitochondrial morphology protein 1</fullName>
    </recommendedName>
</protein>
<feature type="topological domain" description="Lumenal" evidence="8">
    <location>
        <begin position="1"/>
        <end position="19"/>
    </location>
</feature>
<feature type="domain" description="SMP-LTD" evidence="11">
    <location>
        <begin position="121"/>
        <end position="337"/>
    </location>
</feature>
<feature type="region of interest" description="Disordered" evidence="9">
    <location>
        <begin position="64"/>
        <end position="97"/>
    </location>
</feature>
<dbReference type="STRING" id="2025994.A0A2T3A5H9"/>
<dbReference type="GO" id="GO:0015914">
    <property type="term" value="P:phospholipid transport"/>
    <property type="evidence" value="ECO:0007669"/>
    <property type="project" value="TreeGrafter"/>
</dbReference>
<comment type="similarity">
    <text evidence="8">Belongs to the MMM1 family.</text>
</comment>
<feature type="transmembrane region" description="Helical" evidence="10">
    <location>
        <begin position="20"/>
        <end position="39"/>
    </location>
</feature>
<evidence type="ECO:0000256" key="2">
    <source>
        <dbReference type="ARBA" id="ARBA00022692"/>
    </source>
</evidence>
<sequence length="434" mass="48437">MSQEMCPTRPEPTFSFTQGFILGQVSVVLLIAAFIKFFIFGDAPSSEVTASIRATERRSRTLAHKKSLLTLRTTNRPPNQNPHQQGPPLNKKKSNILRSGPPTLTIGSILHKTYYKVDSHQPESLDWFNVLIAQTIAQFRSDAQHDDAILGSLTKALNSPSRPDFLDEIRVTELNLGEEFPIFSNCRIIPVDEDGLAFPPGKPFDVNKAMREGCRLQARMDVDLSDMITLALETKLLLNYPKNLSAVLPVALSVSVVRFSGTLSISFIPSNPSQSTPTMMTFSFLDDYRLDFSLRSLLGSRSRLQDVPKIAQLVESRLHKWFDERAVEPRFQEIALPSLWPRKRNTRGGDDFFAEAEKSLSKAKGADISRDLRQAARSQVAAEEDARAADRVGIDRGDRATDSLRYRRRPRAEDAFAAADTMPGSMPGVSLDMN</sequence>